<dbReference type="Gene3D" id="3.40.630.30">
    <property type="match status" value="1"/>
</dbReference>
<dbReference type="EMBL" id="JAFIQO010000231">
    <property type="protein sequence ID" value="MBP0058500.1"/>
    <property type="molecule type" value="Genomic_DNA"/>
</dbReference>
<evidence type="ECO:0000313" key="2">
    <source>
        <dbReference type="Proteomes" id="UP001315001"/>
    </source>
</evidence>
<evidence type="ECO:0000313" key="1">
    <source>
        <dbReference type="EMBL" id="MBP0058500.1"/>
    </source>
</evidence>
<keyword evidence="2" id="KW-1185">Reference proteome</keyword>
<accession>A0ABS3ZMF0</accession>
<evidence type="ECO:0008006" key="3">
    <source>
        <dbReference type="Google" id="ProtNLM"/>
    </source>
</evidence>
<comment type="caution">
    <text evidence="1">The sequence shown here is derived from an EMBL/GenBank/DDBJ whole genome shotgun (WGS) entry which is preliminary data.</text>
</comment>
<organism evidence="1 2">
    <name type="scientific">Anaerobutyricum soehngenii</name>
    <dbReference type="NCBI Taxonomy" id="105843"/>
    <lineage>
        <taxon>Bacteria</taxon>
        <taxon>Bacillati</taxon>
        <taxon>Bacillota</taxon>
        <taxon>Clostridia</taxon>
        <taxon>Lachnospirales</taxon>
        <taxon>Lachnospiraceae</taxon>
        <taxon>Anaerobutyricum</taxon>
    </lineage>
</organism>
<gene>
    <name evidence="1" type="ORF">JYQ75_14120</name>
</gene>
<name>A0ABS3ZMF0_9FIRM</name>
<dbReference type="SUPFAM" id="SSF55729">
    <property type="entry name" value="Acyl-CoA N-acyltransferases (Nat)"/>
    <property type="match status" value="1"/>
</dbReference>
<dbReference type="Proteomes" id="UP001315001">
    <property type="component" value="Unassembled WGS sequence"/>
</dbReference>
<reference evidence="1 2" key="1">
    <citation type="submission" date="2021-02" db="EMBL/GenBank/DDBJ databases">
        <title>Lactate utilizing bacteria of the human gut.</title>
        <authorList>
            <person name="Sheridan P.O."/>
        </authorList>
    </citation>
    <scope>NUCLEOTIDE SEQUENCE [LARGE SCALE GENOMIC DNA]</scope>
    <source>
        <strain evidence="1 2">HTF-83D</strain>
    </source>
</reference>
<protein>
    <recommendedName>
        <fullName evidence="3">GNAT family N-acetyltransferase</fullName>
    </recommendedName>
</protein>
<dbReference type="RefSeq" id="WP_147609015.1">
    <property type="nucleotide sequence ID" value="NZ_JAFIQO010000231.1"/>
</dbReference>
<dbReference type="InterPro" id="IPR016181">
    <property type="entry name" value="Acyl_CoA_acyltransferase"/>
</dbReference>
<sequence>MNAFSFVNKCVSNGYNKIMAAGEPVADVRAAMHSQGFDFLTVGVPKENTEAIDFWEKQGFAISGKEMEWNGFDVVIMERTI</sequence>
<proteinExistence type="predicted"/>